<dbReference type="GO" id="GO:0061630">
    <property type="term" value="F:ubiquitin protein ligase activity"/>
    <property type="evidence" value="ECO:0007669"/>
    <property type="project" value="Ensembl"/>
</dbReference>
<dbReference type="VEuPathDB" id="HostDB:ENSCPOG00000022648"/>
<dbReference type="PANTHER" id="PTHR46539:SF26">
    <property type="entry name" value="E3 UBIQUITIN-PROTEIN LIGASE RNF149"/>
    <property type="match status" value="1"/>
</dbReference>
<dbReference type="Proteomes" id="UP000005447">
    <property type="component" value="Unassembled WGS sequence"/>
</dbReference>
<evidence type="ECO:0000256" key="7">
    <source>
        <dbReference type="ARBA" id="ARBA00023136"/>
    </source>
</evidence>
<accession>H0W4D6</accession>
<dbReference type="eggNOG" id="KOG4628">
    <property type="taxonomic scope" value="Eukaryota"/>
</dbReference>
<organism evidence="12 13">
    <name type="scientific">Cavia porcellus</name>
    <name type="common">Guinea pig</name>
    <dbReference type="NCBI Taxonomy" id="10141"/>
    <lineage>
        <taxon>Eukaryota</taxon>
        <taxon>Metazoa</taxon>
        <taxon>Chordata</taxon>
        <taxon>Craniata</taxon>
        <taxon>Vertebrata</taxon>
        <taxon>Euteleostomi</taxon>
        <taxon>Mammalia</taxon>
        <taxon>Eutheria</taxon>
        <taxon>Euarchontoglires</taxon>
        <taxon>Glires</taxon>
        <taxon>Rodentia</taxon>
        <taxon>Hystricomorpha</taxon>
        <taxon>Caviidae</taxon>
        <taxon>Cavia</taxon>
    </lineage>
</organism>
<dbReference type="GO" id="GO:0031647">
    <property type="term" value="P:regulation of protein stability"/>
    <property type="evidence" value="ECO:0007669"/>
    <property type="project" value="Ensembl"/>
</dbReference>
<evidence type="ECO:0000256" key="3">
    <source>
        <dbReference type="ARBA" id="ARBA00022723"/>
    </source>
</evidence>
<dbReference type="FunCoup" id="H0W4D6">
    <property type="interactions" value="1307"/>
</dbReference>
<dbReference type="Gene3D" id="3.50.30.30">
    <property type="match status" value="1"/>
</dbReference>
<dbReference type="GeneTree" id="ENSGT00940000161020"/>
<feature type="compositionally biased region" description="Low complexity" evidence="9">
    <location>
        <begin position="291"/>
        <end position="303"/>
    </location>
</feature>
<dbReference type="SUPFAM" id="SSF57850">
    <property type="entry name" value="RING/U-box"/>
    <property type="match status" value="1"/>
</dbReference>
<dbReference type="GO" id="GO:0071466">
    <property type="term" value="P:cellular response to xenobiotic stimulus"/>
    <property type="evidence" value="ECO:0007669"/>
    <property type="project" value="Ensembl"/>
</dbReference>
<name>H0W4D6_CAVPO</name>
<evidence type="ECO:0000256" key="6">
    <source>
        <dbReference type="ARBA" id="ARBA00022989"/>
    </source>
</evidence>
<dbReference type="Ensembl" id="ENSCPOT00000026933.2">
    <property type="protein sequence ID" value="ENSCPOP00000017837.2"/>
    <property type="gene ID" value="ENSCPOG00000022648.2"/>
</dbReference>
<reference evidence="13" key="1">
    <citation type="journal article" date="2011" name="Nature">
        <title>A high-resolution map of human evolutionary constraint using 29 mammals.</title>
        <authorList>
            <person name="Lindblad-Toh K."/>
            <person name="Garber M."/>
            <person name="Zuk O."/>
            <person name="Lin M.F."/>
            <person name="Parker B.J."/>
            <person name="Washietl S."/>
            <person name="Kheradpour P."/>
            <person name="Ernst J."/>
            <person name="Jordan G."/>
            <person name="Mauceli E."/>
            <person name="Ward L.D."/>
            <person name="Lowe C.B."/>
            <person name="Holloway A.K."/>
            <person name="Clamp M."/>
            <person name="Gnerre S."/>
            <person name="Alfoldi J."/>
            <person name="Beal K."/>
            <person name="Chang J."/>
            <person name="Clawson H."/>
            <person name="Cuff J."/>
            <person name="Di Palma F."/>
            <person name="Fitzgerald S."/>
            <person name="Flicek P."/>
            <person name="Guttman M."/>
            <person name="Hubisz M.J."/>
            <person name="Jaffe D.B."/>
            <person name="Jungreis I."/>
            <person name="Kent W.J."/>
            <person name="Kostka D."/>
            <person name="Lara M."/>
            <person name="Martins A.L."/>
            <person name="Massingham T."/>
            <person name="Moltke I."/>
            <person name="Raney B.J."/>
            <person name="Rasmussen M.D."/>
            <person name="Robinson J."/>
            <person name="Stark A."/>
            <person name="Vilella A.J."/>
            <person name="Wen J."/>
            <person name="Xie X."/>
            <person name="Zody M.C."/>
            <person name="Baldwin J."/>
            <person name="Bloom T."/>
            <person name="Chin C.W."/>
            <person name="Heiman D."/>
            <person name="Nicol R."/>
            <person name="Nusbaum C."/>
            <person name="Young S."/>
            <person name="Wilkinson J."/>
            <person name="Worley K.C."/>
            <person name="Kovar C.L."/>
            <person name="Muzny D.M."/>
            <person name="Gibbs R.A."/>
            <person name="Cree A."/>
            <person name="Dihn H.H."/>
            <person name="Fowler G."/>
            <person name="Jhangiani S."/>
            <person name="Joshi V."/>
            <person name="Lee S."/>
            <person name="Lewis L.R."/>
            <person name="Nazareth L.V."/>
            <person name="Okwuonu G."/>
            <person name="Santibanez J."/>
            <person name="Warren W.C."/>
            <person name="Mardis E.R."/>
            <person name="Weinstock G.M."/>
            <person name="Wilson R.K."/>
            <person name="Delehaunty K."/>
            <person name="Dooling D."/>
            <person name="Fronik C."/>
            <person name="Fulton L."/>
            <person name="Fulton B."/>
            <person name="Graves T."/>
            <person name="Minx P."/>
            <person name="Sodergren E."/>
            <person name="Birney E."/>
            <person name="Margulies E.H."/>
            <person name="Herrero J."/>
            <person name="Green E.D."/>
            <person name="Haussler D."/>
            <person name="Siepel A."/>
            <person name="Goldman N."/>
            <person name="Pollard K.S."/>
            <person name="Pedersen J.S."/>
            <person name="Lander E.S."/>
            <person name="Kellis M."/>
        </authorList>
    </citation>
    <scope>NUCLEOTIDE SEQUENCE [LARGE SCALE GENOMIC DNA]</scope>
    <source>
        <strain evidence="13">2N</strain>
    </source>
</reference>
<evidence type="ECO:0000256" key="9">
    <source>
        <dbReference type="SAM" id="MobiDB-lite"/>
    </source>
</evidence>
<dbReference type="PROSITE" id="PS50089">
    <property type="entry name" value="ZF_RING_2"/>
    <property type="match status" value="1"/>
</dbReference>
<dbReference type="STRING" id="10141.ENSCPOP00000017837"/>
<feature type="transmembrane region" description="Helical" evidence="10">
    <location>
        <begin position="75"/>
        <end position="100"/>
    </location>
</feature>
<dbReference type="InParanoid" id="H0W4D6"/>
<reference evidence="12" key="2">
    <citation type="submission" date="2025-08" db="UniProtKB">
        <authorList>
            <consortium name="Ensembl"/>
        </authorList>
    </citation>
    <scope>IDENTIFICATION</scope>
    <source>
        <strain evidence="12">2N</strain>
    </source>
</reference>
<evidence type="ECO:0000256" key="8">
    <source>
        <dbReference type="PROSITE-ProRule" id="PRU00175"/>
    </source>
</evidence>
<dbReference type="FunFam" id="3.30.40.10:FF:000009">
    <property type="entry name" value="E3 ubiquitin-protein ligase RNF130"/>
    <property type="match status" value="1"/>
</dbReference>
<evidence type="ECO:0000256" key="2">
    <source>
        <dbReference type="ARBA" id="ARBA00022692"/>
    </source>
</evidence>
<evidence type="ECO:0000256" key="5">
    <source>
        <dbReference type="ARBA" id="ARBA00022833"/>
    </source>
</evidence>
<proteinExistence type="predicted"/>
<keyword evidence="13" id="KW-1185">Reference proteome</keyword>
<feature type="transmembrane region" description="Helical" evidence="10">
    <location>
        <begin position="136"/>
        <end position="161"/>
    </location>
</feature>
<dbReference type="GO" id="GO:0016020">
    <property type="term" value="C:membrane"/>
    <property type="evidence" value="ECO:0007669"/>
    <property type="project" value="UniProtKB-SubCell"/>
</dbReference>
<evidence type="ECO:0000256" key="1">
    <source>
        <dbReference type="ARBA" id="ARBA00004370"/>
    </source>
</evidence>
<dbReference type="Gene3D" id="3.30.40.10">
    <property type="entry name" value="Zinc/RING finger domain, C3HC4 (zinc finger)"/>
    <property type="match status" value="1"/>
</dbReference>
<dbReference type="AlphaFoldDB" id="H0W4D6"/>
<dbReference type="SMART" id="SM00184">
    <property type="entry name" value="RING"/>
    <property type="match status" value="1"/>
</dbReference>
<dbReference type="OMA" id="MAWRGPE"/>
<protein>
    <submittedName>
        <fullName evidence="12">Ring finger protein 149</fullName>
    </submittedName>
</protein>
<keyword evidence="6 10" id="KW-1133">Transmembrane helix</keyword>
<evidence type="ECO:0000313" key="13">
    <source>
        <dbReference type="Proteomes" id="UP000005447"/>
    </source>
</evidence>
<dbReference type="HOGENOM" id="CLU_049885_1_0_1"/>
<comment type="subcellular location">
    <subcellularLocation>
        <location evidence="1">Membrane</location>
    </subcellularLocation>
</comment>
<keyword evidence="4 8" id="KW-0863">Zinc-finger</keyword>
<dbReference type="Bgee" id="ENSCPOG00000022648">
    <property type="expression patterns" value="Expressed in adult mammalian kidney and 13 other cell types or tissues"/>
</dbReference>
<evidence type="ECO:0000256" key="4">
    <source>
        <dbReference type="ARBA" id="ARBA00022771"/>
    </source>
</evidence>
<dbReference type="Pfam" id="PF13639">
    <property type="entry name" value="zf-RING_2"/>
    <property type="match status" value="1"/>
</dbReference>
<keyword evidence="7 10" id="KW-0472">Membrane</keyword>
<keyword evidence="3" id="KW-0479">Metal-binding</keyword>
<keyword evidence="2 10" id="KW-0812">Transmembrane</keyword>
<dbReference type="GO" id="GO:0043409">
    <property type="term" value="P:negative regulation of MAPK cascade"/>
    <property type="evidence" value="ECO:0007669"/>
    <property type="project" value="Ensembl"/>
</dbReference>
<evidence type="ECO:0000313" key="12">
    <source>
        <dbReference type="Ensembl" id="ENSCPOP00000017837.2"/>
    </source>
</evidence>
<dbReference type="InterPro" id="IPR001841">
    <property type="entry name" value="Znf_RING"/>
</dbReference>
<keyword evidence="5" id="KW-0862">Zinc</keyword>
<dbReference type="InterPro" id="IPR013083">
    <property type="entry name" value="Znf_RING/FYVE/PHD"/>
</dbReference>
<dbReference type="EMBL" id="AAKN02027896">
    <property type="status" value="NOT_ANNOTATED_CDS"/>
    <property type="molecule type" value="Genomic_DNA"/>
</dbReference>
<feature type="region of interest" description="Disordered" evidence="9">
    <location>
        <begin position="291"/>
        <end position="324"/>
    </location>
</feature>
<sequence length="324" mass="34730">SVSESGRFGDGSPREPRRGWWGVLRAPGGDPGGCAPDMRFLAPAALAPWVALVARGDCPLRGLALAAARGNASALVVYVLCVGTFFPSGTGNIVVVVVSYPKGREIVDLVQRGILVRMTIQIGGSHMQLADSHQPFVFAFITVMILSSASLVFYCVQYFLYTGSPLGNQSHRKKSKKVIGRLPLCTVKHGEKGVDVDAENCAVCIENFKVNDLIRILPCRHIFHSTCIDPWLLDHRTCPMCKLDVIKALGYWGEPESAQELSAAESVPGSVSAETLSGVLLEEDTSVSSHLLSPSLSSSMSPSEPGPQCSTRCAEDTGEDMQLL</sequence>
<dbReference type="GO" id="GO:0008270">
    <property type="term" value="F:zinc ion binding"/>
    <property type="evidence" value="ECO:0007669"/>
    <property type="project" value="UniProtKB-KW"/>
</dbReference>
<evidence type="ECO:0000256" key="10">
    <source>
        <dbReference type="SAM" id="Phobius"/>
    </source>
</evidence>
<feature type="domain" description="RING-type" evidence="11">
    <location>
        <begin position="201"/>
        <end position="242"/>
    </location>
</feature>
<gene>
    <name evidence="12" type="primary">RNF149</name>
</gene>
<evidence type="ECO:0000259" key="11">
    <source>
        <dbReference type="PROSITE" id="PS50089"/>
    </source>
</evidence>
<dbReference type="PANTHER" id="PTHR46539">
    <property type="entry name" value="E3 UBIQUITIN-PROTEIN LIGASE ATL42"/>
    <property type="match status" value="1"/>
</dbReference>
<reference evidence="12" key="3">
    <citation type="submission" date="2025-09" db="UniProtKB">
        <authorList>
            <consortium name="Ensembl"/>
        </authorList>
    </citation>
    <scope>IDENTIFICATION</scope>
    <source>
        <strain evidence="12">2N</strain>
    </source>
</reference>